<dbReference type="SUPFAM" id="SSF51621">
    <property type="entry name" value="Phosphoenolpyruvate/pyruvate domain"/>
    <property type="match status" value="1"/>
</dbReference>
<dbReference type="CDD" id="cd00377">
    <property type="entry name" value="ICL_PEPM"/>
    <property type="match status" value="1"/>
</dbReference>
<dbReference type="InterPro" id="IPR015813">
    <property type="entry name" value="Pyrv/PenolPyrv_kinase-like_dom"/>
</dbReference>
<dbReference type="InterPro" id="IPR040442">
    <property type="entry name" value="Pyrv_kinase-like_dom_sf"/>
</dbReference>
<dbReference type="PANTHER" id="PTHR42905:SF16">
    <property type="entry name" value="CARBOXYPHOSPHONOENOLPYRUVATE PHOSPHONOMUTASE-LIKE PROTEIN (AFU_ORTHOLOGUE AFUA_5G07230)"/>
    <property type="match status" value="1"/>
</dbReference>
<proteinExistence type="predicted"/>
<dbReference type="AlphaFoldDB" id="A0A4R6VLL7"/>
<organism evidence="1 2">
    <name type="scientific">Actinomycetospora succinea</name>
    <dbReference type="NCBI Taxonomy" id="663603"/>
    <lineage>
        <taxon>Bacteria</taxon>
        <taxon>Bacillati</taxon>
        <taxon>Actinomycetota</taxon>
        <taxon>Actinomycetes</taxon>
        <taxon>Pseudonocardiales</taxon>
        <taxon>Pseudonocardiaceae</taxon>
        <taxon>Actinomycetospora</taxon>
    </lineage>
</organism>
<dbReference type="GO" id="GO:0016829">
    <property type="term" value="F:lyase activity"/>
    <property type="evidence" value="ECO:0007669"/>
    <property type="project" value="UniProtKB-KW"/>
</dbReference>
<evidence type="ECO:0000313" key="1">
    <source>
        <dbReference type="EMBL" id="TDQ64793.1"/>
    </source>
</evidence>
<evidence type="ECO:0000313" key="2">
    <source>
        <dbReference type="Proteomes" id="UP000295705"/>
    </source>
</evidence>
<sequence>MRQTRAVSSFADLHHGPSPLLLPNAWDVTSALAFARAGHPAVGTTSFGVAASLARPDGDRASAEANVALARALHALPVPLSVDVEDGYADDPGAVADYVARLADAGAAGINIEDSTAEALIDPEAHAAKVAAIKQRSPAVFVNARVDTYWLGQEATADATLARAERYVRAGADGIFLPGLRDRDVLRAATDALPVPVNALISPDLGLADLAGLGVRRVSTGSLPYRAALHAALDVAAAVRDGAPLPAGIPYPELQAVLRG</sequence>
<accession>A0A4R6VLL7</accession>
<keyword evidence="2" id="KW-1185">Reference proteome</keyword>
<comment type="caution">
    <text evidence="1">The sequence shown here is derived from an EMBL/GenBank/DDBJ whole genome shotgun (WGS) entry which is preliminary data.</text>
</comment>
<reference evidence="1 2" key="1">
    <citation type="submission" date="2019-03" db="EMBL/GenBank/DDBJ databases">
        <title>Genomic Encyclopedia of Type Strains, Phase IV (KMG-IV): sequencing the most valuable type-strain genomes for metagenomic binning, comparative biology and taxonomic classification.</title>
        <authorList>
            <person name="Goeker M."/>
        </authorList>
    </citation>
    <scope>NUCLEOTIDE SEQUENCE [LARGE SCALE GENOMIC DNA]</scope>
    <source>
        <strain evidence="1 2">DSM 45775</strain>
    </source>
</reference>
<dbReference type="Gene3D" id="3.20.20.60">
    <property type="entry name" value="Phosphoenolpyruvate-binding domains"/>
    <property type="match status" value="1"/>
</dbReference>
<dbReference type="InterPro" id="IPR039556">
    <property type="entry name" value="ICL/PEPM"/>
</dbReference>
<protein>
    <submittedName>
        <fullName evidence="1">2-methylisocitrate lyase-like PEP mutase family enzyme</fullName>
    </submittedName>
</protein>
<gene>
    <name evidence="1" type="ORF">EV188_10140</name>
</gene>
<dbReference type="Proteomes" id="UP000295705">
    <property type="component" value="Unassembled WGS sequence"/>
</dbReference>
<dbReference type="EMBL" id="SNYO01000001">
    <property type="protein sequence ID" value="TDQ64793.1"/>
    <property type="molecule type" value="Genomic_DNA"/>
</dbReference>
<dbReference type="PANTHER" id="PTHR42905">
    <property type="entry name" value="PHOSPHOENOLPYRUVATE CARBOXYLASE"/>
    <property type="match status" value="1"/>
</dbReference>
<keyword evidence="1" id="KW-0456">Lyase</keyword>
<dbReference type="Pfam" id="PF13714">
    <property type="entry name" value="PEP_mutase"/>
    <property type="match status" value="1"/>
</dbReference>
<name>A0A4R6VLL7_9PSEU</name>